<dbReference type="InterPro" id="IPR036873">
    <property type="entry name" value="Rhodanese-like_dom_sf"/>
</dbReference>
<keyword evidence="1 4" id="KW-0808">Transferase</keyword>
<dbReference type="EMBL" id="VHIR01000004">
    <property type="protein sequence ID" value="TQE43958.1"/>
    <property type="molecule type" value="Genomic_DNA"/>
</dbReference>
<dbReference type="PANTHER" id="PTHR11364:SF27">
    <property type="entry name" value="SULFURTRANSFERASE"/>
    <property type="match status" value="1"/>
</dbReference>
<dbReference type="RefSeq" id="WP_068801269.1">
    <property type="nucleotide sequence ID" value="NZ_LT596207.1"/>
</dbReference>
<dbReference type="InterPro" id="IPR001763">
    <property type="entry name" value="Rhodanese-like_dom"/>
</dbReference>
<evidence type="ECO:0000259" key="3">
    <source>
        <dbReference type="PROSITE" id="PS50206"/>
    </source>
</evidence>
<dbReference type="Proteomes" id="UP000318080">
    <property type="component" value="Unassembled WGS sequence"/>
</dbReference>
<organism evidence="4 5">
    <name type="scientific">Corynebacterium phoceense</name>
    <dbReference type="NCBI Taxonomy" id="1686286"/>
    <lineage>
        <taxon>Bacteria</taxon>
        <taxon>Bacillati</taxon>
        <taxon>Actinomycetota</taxon>
        <taxon>Actinomycetes</taxon>
        <taxon>Mycobacteriales</taxon>
        <taxon>Corynebacteriaceae</taxon>
        <taxon>Corynebacterium</taxon>
    </lineage>
</organism>
<evidence type="ECO:0000256" key="1">
    <source>
        <dbReference type="ARBA" id="ARBA00022679"/>
    </source>
</evidence>
<accession>A0A540R899</accession>
<dbReference type="GeneID" id="79851558"/>
<comment type="caution">
    <text evidence="4">The sequence shown here is derived from an EMBL/GenBank/DDBJ whole genome shotgun (WGS) entry which is preliminary data.</text>
</comment>
<evidence type="ECO:0000313" key="4">
    <source>
        <dbReference type="EMBL" id="TQE43958.1"/>
    </source>
</evidence>
<protein>
    <submittedName>
        <fullName evidence="4">Sulfurtransferase</fullName>
    </submittedName>
</protein>
<dbReference type="SMART" id="SM00450">
    <property type="entry name" value="RHOD"/>
    <property type="match status" value="2"/>
</dbReference>
<dbReference type="CDD" id="cd01448">
    <property type="entry name" value="TST_Repeat_1"/>
    <property type="match status" value="1"/>
</dbReference>
<dbReference type="PROSITE" id="PS50206">
    <property type="entry name" value="RHODANESE_3"/>
    <property type="match status" value="2"/>
</dbReference>
<proteinExistence type="predicted"/>
<dbReference type="Pfam" id="PF00581">
    <property type="entry name" value="Rhodanese"/>
    <property type="match status" value="2"/>
</dbReference>
<dbReference type="SUPFAM" id="SSF52821">
    <property type="entry name" value="Rhodanese/Cell cycle control phosphatase"/>
    <property type="match status" value="2"/>
</dbReference>
<keyword evidence="2" id="KW-0677">Repeat</keyword>
<dbReference type="PANTHER" id="PTHR11364">
    <property type="entry name" value="THIOSULFATE SULFERTANSFERASE"/>
    <property type="match status" value="1"/>
</dbReference>
<dbReference type="InterPro" id="IPR045078">
    <property type="entry name" value="TST/MPST-like"/>
</dbReference>
<keyword evidence="5" id="KW-1185">Reference proteome</keyword>
<reference evidence="4 5" key="1">
    <citation type="submission" date="2019-06" db="EMBL/GenBank/DDBJ databases">
        <title>Draft genome of C. phoceense Strain 272.</title>
        <authorList>
            <person name="Pacheco L.G.C."/>
            <person name="Barberis C.M."/>
            <person name="Almuzara M.N."/>
            <person name="Traglia G.M."/>
            <person name="Santos C.S."/>
            <person name="Rocha D.J.P.G."/>
            <person name="Aguiar E.R.G.R."/>
            <person name="Vay C.A."/>
        </authorList>
    </citation>
    <scope>NUCLEOTIDE SEQUENCE [LARGE SCALE GENOMIC DNA]</scope>
    <source>
        <strain evidence="4 5">272</strain>
    </source>
</reference>
<gene>
    <name evidence="4" type="ORF">EJK80_03795</name>
</gene>
<dbReference type="STRING" id="1686286.GCA_900092335_00190"/>
<evidence type="ECO:0000313" key="5">
    <source>
        <dbReference type="Proteomes" id="UP000318080"/>
    </source>
</evidence>
<feature type="domain" description="Rhodanese" evidence="3">
    <location>
        <begin position="167"/>
        <end position="283"/>
    </location>
</feature>
<sequence>MSIAVSPQDLKNHLYQGQRSTVVYTTWAPTAGAAFNQFSSLHIPTSHFADTALAFAGTPGSRVGRNPLPDPDKLQNWFERLGLRAEYPVVIYDDGRGLFAGRAWWTLRWAGVGDVRLLNGGFAAWRRAGLETLTGPGNLPLHSNLVVVPGGMPTATIDEVKEHLANPDPEVQLIDTRSPSRFTGRREHLDLKAGHIPGAINVPERELHVDDETWLWKSPEEIRAVFETAGVNLDTIDKAIIYSGSGNHSALAIAALEIAGLPSPRHFVGGWSQWSAVRDNPAERGD</sequence>
<name>A0A540R899_9CORY</name>
<dbReference type="Gene3D" id="3.40.250.10">
    <property type="entry name" value="Rhodanese-like domain"/>
    <property type="match status" value="2"/>
</dbReference>
<feature type="domain" description="Rhodanese" evidence="3">
    <location>
        <begin position="40"/>
        <end position="134"/>
    </location>
</feature>
<dbReference type="AlphaFoldDB" id="A0A540R899"/>
<evidence type="ECO:0000256" key="2">
    <source>
        <dbReference type="ARBA" id="ARBA00022737"/>
    </source>
</evidence>
<dbReference type="GO" id="GO:0004792">
    <property type="term" value="F:thiosulfate-cyanide sulfurtransferase activity"/>
    <property type="evidence" value="ECO:0007669"/>
    <property type="project" value="TreeGrafter"/>
</dbReference>